<feature type="transmembrane region" description="Helical" evidence="1">
    <location>
        <begin position="48"/>
        <end position="66"/>
    </location>
</feature>
<dbReference type="STRING" id="224013.ACX27_13520"/>
<evidence type="ECO:0000259" key="2">
    <source>
        <dbReference type="PROSITE" id="PS50837"/>
    </source>
</evidence>
<dbReference type="PROSITE" id="PS50837">
    <property type="entry name" value="NACHT"/>
    <property type="match status" value="1"/>
</dbReference>
<dbReference type="Pfam" id="PF05729">
    <property type="entry name" value="NACHT"/>
    <property type="match status" value="1"/>
</dbReference>
<dbReference type="EMBL" id="CP012036">
    <property type="protein sequence ID" value="ALF53625.1"/>
    <property type="molecule type" value="Genomic_DNA"/>
</dbReference>
<dbReference type="PATRIC" id="fig|224013.5.peg.3276"/>
<dbReference type="CDD" id="cd00267">
    <property type="entry name" value="ABC_ATPase"/>
    <property type="match status" value="1"/>
</dbReference>
<dbReference type="RefSeq" id="WP_062293215.1">
    <property type="nucleotide sequence ID" value="NZ_CP012036.1"/>
</dbReference>
<reference evidence="4" key="1">
    <citation type="submission" date="2015-07" db="EMBL/GenBank/DDBJ databases">
        <title>Genome Of Nitrogen-Fixing Cyanobacterium Nostoc piscinale CENA21 From Solimoes/Amazon River Floodplain Sediments And Comparative Genomics To Uncover Biosynthetic Natural Products Potential.</title>
        <authorList>
            <person name="Leao T.F."/>
            <person name="Leao P.N."/>
            <person name="Guimaraes P.I."/>
            <person name="de Melo A.G.C."/>
            <person name="Ramos R.T.J."/>
            <person name="Silva A."/>
            <person name="Fiore M.F."/>
            <person name="Schneider M.P.C."/>
        </authorList>
    </citation>
    <scope>NUCLEOTIDE SEQUENCE [LARGE SCALE GENOMIC DNA]</scope>
    <source>
        <strain evidence="4">CENA21</strain>
    </source>
</reference>
<dbReference type="InterPro" id="IPR037215">
    <property type="entry name" value="GUN4-like_sf"/>
</dbReference>
<dbReference type="Gene3D" id="1.10.10.1770">
    <property type="entry name" value="Gun4-like"/>
    <property type="match status" value="1"/>
</dbReference>
<dbReference type="Proteomes" id="UP000062645">
    <property type="component" value="Chromosome"/>
</dbReference>
<dbReference type="SUPFAM" id="SSF52540">
    <property type="entry name" value="P-loop containing nucleoside triphosphate hydrolases"/>
    <property type="match status" value="1"/>
</dbReference>
<evidence type="ECO:0000313" key="3">
    <source>
        <dbReference type="EMBL" id="ALF53625.1"/>
    </source>
</evidence>
<organism evidence="3 4">
    <name type="scientific">Nostoc piscinale CENA21</name>
    <dbReference type="NCBI Taxonomy" id="224013"/>
    <lineage>
        <taxon>Bacteria</taxon>
        <taxon>Bacillati</taxon>
        <taxon>Cyanobacteriota</taxon>
        <taxon>Cyanophyceae</taxon>
        <taxon>Nostocales</taxon>
        <taxon>Nostocaceae</taxon>
        <taxon>Nostoc</taxon>
    </lineage>
</organism>
<evidence type="ECO:0000256" key="1">
    <source>
        <dbReference type="SAM" id="Phobius"/>
    </source>
</evidence>
<dbReference type="Gene3D" id="1.25.40.620">
    <property type="match status" value="1"/>
</dbReference>
<keyword evidence="4" id="KW-1185">Reference proteome</keyword>
<keyword evidence="1" id="KW-0472">Membrane</keyword>
<feature type="domain" description="NACHT" evidence="2">
    <location>
        <begin position="189"/>
        <end position="321"/>
    </location>
</feature>
<dbReference type="Pfam" id="PF05419">
    <property type="entry name" value="GUN4"/>
    <property type="match status" value="1"/>
</dbReference>
<dbReference type="InterPro" id="IPR007111">
    <property type="entry name" value="NACHT_NTPase"/>
</dbReference>
<dbReference type="AlphaFoldDB" id="A0A0M5MMJ3"/>
<dbReference type="CDD" id="cd16383">
    <property type="entry name" value="GUN4"/>
    <property type="match status" value="1"/>
</dbReference>
<dbReference type="Gene3D" id="3.40.50.300">
    <property type="entry name" value="P-loop containing nucleotide triphosphate hydrolases"/>
    <property type="match status" value="1"/>
</dbReference>
<keyword evidence="1" id="KW-1133">Transmembrane helix</keyword>
<dbReference type="InterPro" id="IPR027417">
    <property type="entry name" value="P-loop_NTPase"/>
</dbReference>
<accession>A0A0M5MMJ3</accession>
<reference evidence="3 4" key="2">
    <citation type="journal article" date="2016" name="Genome Announc.">
        <title>Draft Genome Sequence of the N2-Fixing Cyanobacterium Nostoc piscinale CENA21, Isolated from the Brazilian Amazon Floodplain.</title>
        <authorList>
            <person name="Leao T."/>
            <person name="Guimaraes P.I."/>
            <person name="de Melo A.G."/>
            <person name="Ramos R.T."/>
            <person name="Leao P.N."/>
            <person name="Silva A."/>
            <person name="Fiore M.F."/>
            <person name="Schneider M.P."/>
        </authorList>
    </citation>
    <scope>NUCLEOTIDE SEQUENCE [LARGE SCALE GENOMIC DNA]</scope>
    <source>
        <strain evidence="3 4">CENA21</strain>
    </source>
</reference>
<keyword evidence="1" id="KW-0812">Transmembrane</keyword>
<dbReference type="InterPro" id="IPR008629">
    <property type="entry name" value="GUN4-like"/>
</dbReference>
<dbReference type="OrthoDB" id="135105at2"/>
<sequence length="960" mass="110254">MTQSPDNQPAWWESVQKILDNKLVGWGIPGIFVAIAADHAKNARWQEFVIFLGITFVVALIIRIGSKLLPYFDKFLDWLLATQIPKWWTATTDKFGAEYLATITAECQEYQGRGFSGEGLDLENVFVPLGFNCEQPVYNPQDLTVDEETELEKNSVFEQTEISRSIAAQKEPEIGSLLRGITNKKSAWRRLVILGAPGSGKTTLLRHITLLFALRKQSKLYRGLPQLIPVLLRLRDVAPIIVADSNASLAQVIAKAKKDESSKTQDWFNKQLKDGKCLVMLDGLDEIADDEHRKQVSIWVSQQLQSYNNKLPVILTSRPQAYNQAPLPNTPAYFVRSFTTEQRNEFVYKWYFNLEKRRNSGKVSEKQLRRNAESKKDELVRQINAVPSLRLMATNPLLLALIINTYKEKTSLSPTRIGLYKQVCDVLLQGRQSISGTTRYPLKPEQKQEALQALALEMTKCQVLQFTLDEKNQDSNIFLAKDFLQEELAQMVEGGQEFTPEVFIEKDDLGVRELLSDRKQEKLYEFTHRTFQEYLTAVELTKAEHEPDLLEVFAKDKKYLDWWRQTILFYAGQVKIDKLIDAALNKPTVENLTLAYECLQNKLRVSPEKEQELLSKVEQGLKSNDVEVFKLAASVQLQKRLNYLNEDCFLGSSETEEQPGVSITATDEKIWTLQKVDDTNITEAEYRLFLLEQNNSDTDLTLEINPSQLDFVQSNAFCAWLSEKTRERFGEAGICYERETSTNTFRLVRFRIPKQYHQLAYYLAAGKWREANKETVNIILHIANREKQGSLTLNNIRQFSCADIKIIDHLWVQYSSGRFGFSQQKNIYLDVGGRLQENRSTSQLGKFLAYTMKIIKLDKHTDYTLKDKEEYEIWCRLSDYVGWRDNKIVKNYSQLSFNISAPNGHLPFLGNLLPIVSSGGLGFVDIGYNIEALLLRLEICELHSNESLGWVKQSEAQQYQ</sequence>
<gene>
    <name evidence="3" type="ORF">ACX27_13520</name>
</gene>
<dbReference type="PANTHER" id="PTHR46844">
    <property type="entry name" value="SLR5058 PROTEIN"/>
    <property type="match status" value="1"/>
</dbReference>
<evidence type="ECO:0000313" key="4">
    <source>
        <dbReference type="Proteomes" id="UP000062645"/>
    </source>
</evidence>
<dbReference type="PANTHER" id="PTHR46844:SF1">
    <property type="entry name" value="SLR5058 PROTEIN"/>
    <property type="match status" value="1"/>
</dbReference>
<protein>
    <recommendedName>
        <fullName evidence="2">NACHT domain-containing protein</fullName>
    </recommendedName>
</protein>
<dbReference type="KEGG" id="npz:ACX27_13520"/>
<proteinExistence type="predicted"/>
<name>A0A0M5MMJ3_9NOSO</name>
<dbReference type="SUPFAM" id="SSF140869">
    <property type="entry name" value="GUN4-like"/>
    <property type="match status" value="1"/>
</dbReference>